<evidence type="ECO:0000256" key="4">
    <source>
        <dbReference type="ARBA" id="ARBA00022630"/>
    </source>
</evidence>
<keyword evidence="6" id="KW-0521">NADP</keyword>
<sequence>MASQNPRTAIIGAGISGLTTAKSLSDYGIDHVIFESGNRVGGNWAFKNSNGHSSAYRSLHIDTSKEGLRFRDFAISTAYPDFPHHSQVQQYLEDYCRAFDLKRNIRFETPVRHARRLTHGGWEIELHSGDVEYFDALVVANGHHWDPRYAEFPGTFTGEQMHSHYYIDPSEPMDLRGKRILVVGIGNSASDITSELSQKSNRNRVFLSTRSGAWVVPKYIMGVPVDQMLSLKPRLPLRPQKIAARILPKLLSGDMQRYGLPKPDHHFMDAHPTQSAELLVRLGSGDAIAKPNVKALEGNRVRFVDDSVEEIDVIIWATGYNISFPFFDPEFLSAPGNKIDLFKRMFKPGIDDLILVGFGQAIPTLFPFVECQAHLAARYLAGTYRTPTIDEMHSAIAADDKRDRAHVSDRPRHTQQMDTPIYNDDINRREIPAGAQRARQLGPVTLAGRATNRNQESANAH</sequence>
<dbReference type="AlphaFoldDB" id="A0A6N4WCM3"/>
<comment type="similarity">
    <text evidence="3">Belongs to the FAD-binding monooxygenase family.</text>
</comment>
<feature type="compositionally biased region" description="Basic and acidic residues" evidence="16">
    <location>
        <begin position="400"/>
        <end position="412"/>
    </location>
</feature>
<dbReference type="InterPro" id="IPR020946">
    <property type="entry name" value="Flavin_mOase-like"/>
</dbReference>
<feature type="compositionally biased region" description="Polar residues" evidence="16">
    <location>
        <begin position="451"/>
        <end position="461"/>
    </location>
</feature>
<comment type="catalytic activity">
    <reaction evidence="13">
        <text>2 bromide + 4-hydroxybenzoate + 2 NADPH + 2 O2 + 5 H(+) = 2,4-dibromophenol + CO2 + 2 NADP(+) + 4 H2O</text>
        <dbReference type="Rhea" id="RHEA:56348"/>
        <dbReference type="ChEBI" id="CHEBI:15377"/>
        <dbReference type="ChEBI" id="CHEBI:15378"/>
        <dbReference type="ChEBI" id="CHEBI:15379"/>
        <dbReference type="ChEBI" id="CHEBI:15858"/>
        <dbReference type="ChEBI" id="CHEBI:16526"/>
        <dbReference type="ChEBI" id="CHEBI:17879"/>
        <dbReference type="ChEBI" id="CHEBI:34238"/>
        <dbReference type="ChEBI" id="CHEBI:57783"/>
        <dbReference type="ChEBI" id="CHEBI:58349"/>
        <dbReference type="EC" id="1.14.19.55"/>
    </reaction>
    <physiologicalReaction direction="left-to-right" evidence="13">
        <dbReference type="Rhea" id="RHEA:56349"/>
    </physiologicalReaction>
</comment>
<evidence type="ECO:0000256" key="9">
    <source>
        <dbReference type="ARBA" id="ARBA00050583"/>
    </source>
</evidence>
<dbReference type="InterPro" id="IPR050346">
    <property type="entry name" value="FMO-like"/>
</dbReference>
<dbReference type="EC" id="1.14.19.55" evidence="14"/>
<name>A0A6N4WCM3_9MYCO</name>
<organism evidence="17 18">
    <name type="scientific">Mycolicibacterium anyangense</name>
    <dbReference type="NCBI Taxonomy" id="1431246"/>
    <lineage>
        <taxon>Bacteria</taxon>
        <taxon>Bacillati</taxon>
        <taxon>Actinomycetota</taxon>
        <taxon>Actinomycetes</taxon>
        <taxon>Mycobacteriales</taxon>
        <taxon>Mycobacteriaceae</taxon>
        <taxon>Mycolicibacterium</taxon>
    </lineage>
</organism>
<dbReference type="EMBL" id="AP022620">
    <property type="protein sequence ID" value="BBZ78133.1"/>
    <property type="molecule type" value="Genomic_DNA"/>
</dbReference>
<evidence type="ECO:0000256" key="10">
    <source>
        <dbReference type="ARBA" id="ARBA00051354"/>
    </source>
</evidence>
<dbReference type="FunFam" id="3.50.50.60:FF:000023">
    <property type="entry name" value="Dimethylaniline monooxygenase [N-oxide-forming]"/>
    <property type="match status" value="1"/>
</dbReference>
<comment type="catalytic activity">
    <reaction evidence="10">
        <text>bromide + 4-hydroxybenzoate + NADPH + O2 + 2 H(+) = 3-bromo-4-hydroxybenzoate + NADP(+) + 2 H2O</text>
        <dbReference type="Rhea" id="RHEA:56352"/>
        <dbReference type="ChEBI" id="CHEBI:15377"/>
        <dbReference type="ChEBI" id="CHEBI:15378"/>
        <dbReference type="ChEBI" id="CHEBI:15379"/>
        <dbReference type="ChEBI" id="CHEBI:15858"/>
        <dbReference type="ChEBI" id="CHEBI:17879"/>
        <dbReference type="ChEBI" id="CHEBI:57783"/>
        <dbReference type="ChEBI" id="CHEBI:58349"/>
        <dbReference type="ChEBI" id="CHEBI:140203"/>
    </reaction>
    <physiologicalReaction direction="left-to-right" evidence="10">
        <dbReference type="Rhea" id="RHEA:56353"/>
    </physiologicalReaction>
</comment>
<comment type="catalytic activity">
    <reaction evidence="8">
        <text>3-bromo-4-hydroxybenzoate + bromide + NADPH + O2 + 3 H(+) = 2,4-dibromophenol + CO2 + NADP(+) + 2 H2O</text>
        <dbReference type="Rhea" id="RHEA:56356"/>
        <dbReference type="ChEBI" id="CHEBI:15377"/>
        <dbReference type="ChEBI" id="CHEBI:15378"/>
        <dbReference type="ChEBI" id="CHEBI:15379"/>
        <dbReference type="ChEBI" id="CHEBI:15858"/>
        <dbReference type="ChEBI" id="CHEBI:16526"/>
        <dbReference type="ChEBI" id="CHEBI:34238"/>
        <dbReference type="ChEBI" id="CHEBI:57783"/>
        <dbReference type="ChEBI" id="CHEBI:58349"/>
        <dbReference type="ChEBI" id="CHEBI:140203"/>
    </reaction>
    <physiologicalReaction direction="left-to-right" evidence="8">
        <dbReference type="Rhea" id="RHEA:56357"/>
    </physiologicalReaction>
</comment>
<evidence type="ECO:0000256" key="16">
    <source>
        <dbReference type="SAM" id="MobiDB-lite"/>
    </source>
</evidence>
<protein>
    <recommendedName>
        <fullName evidence="15">4-hydroxybenzoate brominase (decarboxylating)</fullName>
        <ecNumber evidence="14">1.14.19.55</ecNumber>
    </recommendedName>
</protein>
<dbReference type="InterPro" id="IPR000960">
    <property type="entry name" value="Flavin_mOase"/>
</dbReference>
<reference evidence="17 18" key="1">
    <citation type="journal article" date="2019" name="Emerg. Microbes Infect.">
        <title>Comprehensive subspecies identification of 175 nontuberculous mycobacteria species based on 7547 genomic profiles.</title>
        <authorList>
            <person name="Matsumoto Y."/>
            <person name="Kinjo T."/>
            <person name="Motooka D."/>
            <person name="Nabeya D."/>
            <person name="Jung N."/>
            <person name="Uechi K."/>
            <person name="Horii T."/>
            <person name="Iida T."/>
            <person name="Fujita J."/>
            <person name="Nakamura S."/>
        </authorList>
    </citation>
    <scope>NUCLEOTIDE SEQUENCE [LARGE SCALE GENOMIC DNA]</scope>
    <source>
        <strain evidence="17 18">JCM 30275</strain>
    </source>
</reference>
<dbReference type="GO" id="GO:0004499">
    <property type="term" value="F:N,N-dimethylaniline monooxygenase activity"/>
    <property type="evidence" value="ECO:0007669"/>
    <property type="project" value="InterPro"/>
</dbReference>
<proteinExistence type="inferred from homology"/>
<evidence type="ECO:0000256" key="11">
    <source>
        <dbReference type="ARBA" id="ARBA00051726"/>
    </source>
</evidence>
<keyword evidence="17" id="KW-0503">Monooxygenase</keyword>
<dbReference type="Proteomes" id="UP000467249">
    <property type="component" value="Chromosome"/>
</dbReference>
<feature type="region of interest" description="Disordered" evidence="16">
    <location>
        <begin position="430"/>
        <end position="461"/>
    </location>
</feature>
<feature type="region of interest" description="Disordered" evidence="16">
    <location>
        <begin position="400"/>
        <end position="419"/>
    </location>
</feature>
<evidence type="ECO:0000256" key="2">
    <source>
        <dbReference type="ARBA" id="ARBA00009183"/>
    </source>
</evidence>
<accession>A0A6N4WCM3</accession>
<evidence type="ECO:0000256" key="13">
    <source>
        <dbReference type="ARBA" id="ARBA00052260"/>
    </source>
</evidence>
<comment type="cofactor">
    <cofactor evidence="1">
        <name>FAD</name>
        <dbReference type="ChEBI" id="CHEBI:57692"/>
    </cofactor>
</comment>
<evidence type="ECO:0000256" key="3">
    <source>
        <dbReference type="ARBA" id="ARBA00010139"/>
    </source>
</evidence>
<dbReference type="GO" id="GO:0050661">
    <property type="term" value="F:NADP binding"/>
    <property type="evidence" value="ECO:0007669"/>
    <property type="project" value="InterPro"/>
</dbReference>
<evidence type="ECO:0000256" key="15">
    <source>
        <dbReference type="ARBA" id="ARBA00069832"/>
    </source>
</evidence>
<gene>
    <name evidence="17" type="ORF">MANY_34700</name>
</gene>
<comment type="similarity">
    <text evidence="2">Belongs to the FMO family.</text>
</comment>
<dbReference type="RefSeq" id="WP_163805343.1">
    <property type="nucleotide sequence ID" value="NZ_AP022620.1"/>
</dbReference>
<dbReference type="InterPro" id="IPR036188">
    <property type="entry name" value="FAD/NAD-bd_sf"/>
</dbReference>
<keyword evidence="18" id="KW-1185">Reference proteome</keyword>
<dbReference type="SUPFAM" id="SSF51905">
    <property type="entry name" value="FAD/NAD(P)-binding domain"/>
    <property type="match status" value="3"/>
</dbReference>
<dbReference type="Gene3D" id="3.50.50.60">
    <property type="entry name" value="FAD/NAD(P)-binding domain"/>
    <property type="match status" value="1"/>
</dbReference>
<keyword evidence="5" id="KW-0274">FAD</keyword>
<dbReference type="KEGG" id="many:MANY_34700"/>
<dbReference type="PRINTS" id="PR00370">
    <property type="entry name" value="FMOXYGENASE"/>
</dbReference>
<evidence type="ECO:0000313" key="17">
    <source>
        <dbReference type="EMBL" id="BBZ78133.1"/>
    </source>
</evidence>
<evidence type="ECO:0000256" key="5">
    <source>
        <dbReference type="ARBA" id="ARBA00022827"/>
    </source>
</evidence>
<evidence type="ECO:0000313" key="18">
    <source>
        <dbReference type="Proteomes" id="UP000467249"/>
    </source>
</evidence>
<evidence type="ECO:0000256" key="7">
    <source>
        <dbReference type="ARBA" id="ARBA00023002"/>
    </source>
</evidence>
<comment type="catalytic activity">
    <reaction evidence="12">
        <text>3,4-dihydroxybenzoate + 2 bromide + 2 NADPH + 2 O2 + 5 H(+) = 3,5-dibromobenzene-1,2-diol + CO2 + 2 NADP(+) + 4 H2O</text>
        <dbReference type="Rhea" id="RHEA:56368"/>
        <dbReference type="ChEBI" id="CHEBI:15377"/>
        <dbReference type="ChEBI" id="CHEBI:15378"/>
        <dbReference type="ChEBI" id="CHEBI:15379"/>
        <dbReference type="ChEBI" id="CHEBI:15858"/>
        <dbReference type="ChEBI" id="CHEBI:16526"/>
        <dbReference type="ChEBI" id="CHEBI:36241"/>
        <dbReference type="ChEBI" id="CHEBI:57783"/>
        <dbReference type="ChEBI" id="CHEBI:58349"/>
        <dbReference type="ChEBI" id="CHEBI:140214"/>
        <dbReference type="EC" id="1.14.19.55"/>
    </reaction>
    <physiologicalReaction direction="left-to-right" evidence="12">
        <dbReference type="Rhea" id="RHEA:56369"/>
    </physiologicalReaction>
</comment>
<dbReference type="PANTHER" id="PTHR23023">
    <property type="entry name" value="DIMETHYLANILINE MONOOXYGENASE"/>
    <property type="match status" value="1"/>
</dbReference>
<dbReference type="GO" id="GO:0050660">
    <property type="term" value="F:flavin adenine dinucleotide binding"/>
    <property type="evidence" value="ECO:0007669"/>
    <property type="project" value="InterPro"/>
</dbReference>
<comment type="catalytic activity">
    <reaction evidence="11">
        <text>3,4-dihydroxybenzoate + bromide + NADPH + O2 + 2 H(+) = 3-bromo-4,5-dihydroxybenzoate + NADP(+) + 2 H2O</text>
        <dbReference type="Rhea" id="RHEA:56372"/>
        <dbReference type="ChEBI" id="CHEBI:15377"/>
        <dbReference type="ChEBI" id="CHEBI:15378"/>
        <dbReference type="ChEBI" id="CHEBI:15379"/>
        <dbReference type="ChEBI" id="CHEBI:15858"/>
        <dbReference type="ChEBI" id="CHEBI:36241"/>
        <dbReference type="ChEBI" id="CHEBI:57783"/>
        <dbReference type="ChEBI" id="CHEBI:58349"/>
        <dbReference type="ChEBI" id="CHEBI:140211"/>
    </reaction>
    <physiologicalReaction direction="left-to-right" evidence="11">
        <dbReference type="Rhea" id="RHEA:56373"/>
    </physiologicalReaction>
</comment>
<evidence type="ECO:0000256" key="1">
    <source>
        <dbReference type="ARBA" id="ARBA00001974"/>
    </source>
</evidence>
<keyword evidence="7" id="KW-0560">Oxidoreductase</keyword>
<evidence type="ECO:0000256" key="8">
    <source>
        <dbReference type="ARBA" id="ARBA00050194"/>
    </source>
</evidence>
<evidence type="ECO:0000256" key="12">
    <source>
        <dbReference type="ARBA" id="ARBA00052183"/>
    </source>
</evidence>
<dbReference type="Pfam" id="PF00743">
    <property type="entry name" value="FMO-like"/>
    <property type="match status" value="1"/>
</dbReference>
<evidence type="ECO:0000256" key="6">
    <source>
        <dbReference type="ARBA" id="ARBA00022857"/>
    </source>
</evidence>
<dbReference type="PIRSF" id="PIRSF000332">
    <property type="entry name" value="FMO"/>
    <property type="match status" value="1"/>
</dbReference>
<comment type="catalytic activity">
    <reaction evidence="9">
        <text>3-bromo-4,5-dihydroxybenzoate + bromide + NADPH + O2 + 3 H(+) = 3,5-dibromobenzene-1,2-diol + CO2 + NADP(+) + 2 H2O</text>
        <dbReference type="Rhea" id="RHEA:56376"/>
        <dbReference type="ChEBI" id="CHEBI:15377"/>
        <dbReference type="ChEBI" id="CHEBI:15378"/>
        <dbReference type="ChEBI" id="CHEBI:15379"/>
        <dbReference type="ChEBI" id="CHEBI:15858"/>
        <dbReference type="ChEBI" id="CHEBI:16526"/>
        <dbReference type="ChEBI" id="CHEBI:57783"/>
        <dbReference type="ChEBI" id="CHEBI:58349"/>
        <dbReference type="ChEBI" id="CHEBI:140211"/>
        <dbReference type="ChEBI" id="CHEBI:140214"/>
    </reaction>
    <physiologicalReaction direction="left-to-right" evidence="9">
        <dbReference type="Rhea" id="RHEA:56377"/>
    </physiologicalReaction>
</comment>
<evidence type="ECO:0000256" key="14">
    <source>
        <dbReference type="ARBA" id="ARBA00066870"/>
    </source>
</evidence>
<keyword evidence="4" id="KW-0285">Flavoprotein</keyword>